<name>A0A1I1MHK9_9ACTN</name>
<reference evidence="3 4" key="1">
    <citation type="submission" date="2016-10" db="EMBL/GenBank/DDBJ databases">
        <authorList>
            <person name="de Groot N.N."/>
        </authorList>
    </citation>
    <scope>NUCLEOTIDE SEQUENCE [LARGE SCALE GENOMIC DNA]</scope>
    <source>
        <strain evidence="3 4">CGMCC 1.7056</strain>
    </source>
</reference>
<dbReference type="InterPro" id="IPR003870">
    <property type="entry name" value="DUF222"/>
</dbReference>
<dbReference type="STRING" id="574651.SAMN04487968_112109"/>
<dbReference type="AlphaFoldDB" id="A0A1I1MHK9"/>
<proteinExistence type="predicted"/>
<evidence type="ECO:0000313" key="3">
    <source>
        <dbReference type="EMBL" id="SFC84929.1"/>
    </source>
</evidence>
<accession>A0A1I1MHK9</accession>
<evidence type="ECO:0000256" key="1">
    <source>
        <dbReference type="SAM" id="MobiDB-lite"/>
    </source>
</evidence>
<feature type="region of interest" description="Disordered" evidence="1">
    <location>
        <begin position="353"/>
        <end position="387"/>
    </location>
</feature>
<dbReference type="Pfam" id="PF02720">
    <property type="entry name" value="DUF222"/>
    <property type="match status" value="1"/>
</dbReference>
<gene>
    <name evidence="3" type="ORF">SAMN04487968_112109</name>
</gene>
<evidence type="ECO:0000259" key="2">
    <source>
        <dbReference type="Pfam" id="PF02720"/>
    </source>
</evidence>
<dbReference type="RefSeq" id="WP_091125618.1">
    <property type="nucleotide sequence ID" value="NZ_FOLB01000012.1"/>
</dbReference>
<dbReference type="OrthoDB" id="3261064at2"/>
<dbReference type="EMBL" id="FOLB01000012">
    <property type="protein sequence ID" value="SFC84929.1"/>
    <property type="molecule type" value="Genomic_DNA"/>
</dbReference>
<feature type="domain" description="DUF222" evidence="2">
    <location>
        <begin position="78"/>
        <end position="254"/>
    </location>
</feature>
<evidence type="ECO:0000313" key="4">
    <source>
        <dbReference type="Proteomes" id="UP000198832"/>
    </source>
</evidence>
<sequence>MSLSDLDATATLAAADGNLRRRRVAEVEELEIALRWADLHSSDPQAEPEAIPVRYGGDRLVHLGGEGTPAVRELCLLELAVAFRCSEAKVRSTVAAGLDLRHRLPLLWDVVRKLDIETWVARRIARMTRRLPHGQAASVDALLTDAAAESPAKLLRLVETAIMQVDAEAERERLDRARRSRGVWVSRPRPGEEDDEQLAGLRTVIARVTTADAIWFDATVDQIADLLASLTDRLPHLADLTRDELRAEAFGWLARPQELAGLIADSTGDADEAATALAALPRPDATVYVHVGDGPVADVEQLGPLLVERLAELLGHTRITLRPVIDLHEGRSVTGYTHPADVRERCLLRTGGDRFPHSAGSGRNVDLDHPQPFDADGPPGQTGDHNALPLRRRHHRAKTHLGYVVTPLGPDRWTWRTPHCLTRLVDARGTHAVSLGEEYGYRALS</sequence>
<protein>
    <recommendedName>
        <fullName evidence="2">DUF222 domain-containing protein</fullName>
    </recommendedName>
</protein>
<dbReference type="Proteomes" id="UP000198832">
    <property type="component" value="Unassembled WGS sequence"/>
</dbReference>
<keyword evidence="4" id="KW-1185">Reference proteome</keyword>
<organism evidence="3 4">
    <name type="scientific">Nocardioides terrae</name>
    <dbReference type="NCBI Taxonomy" id="574651"/>
    <lineage>
        <taxon>Bacteria</taxon>
        <taxon>Bacillati</taxon>
        <taxon>Actinomycetota</taxon>
        <taxon>Actinomycetes</taxon>
        <taxon>Propionibacteriales</taxon>
        <taxon>Nocardioidaceae</taxon>
        <taxon>Nocardioides</taxon>
    </lineage>
</organism>